<dbReference type="InterPro" id="IPR027417">
    <property type="entry name" value="P-loop_NTPase"/>
</dbReference>
<dbReference type="SUPFAM" id="SSF52540">
    <property type="entry name" value="P-loop containing nucleoside triphosphate hydrolases"/>
    <property type="match status" value="1"/>
</dbReference>
<name>A0A3P7X6Y4_9BILA</name>
<keyword evidence="4" id="KW-1185">Reference proteome</keyword>
<dbReference type="PANTHER" id="PTHR45865:SF1">
    <property type="entry name" value="E3 UBIQUITIN-PROTEIN LIGASE SHPRH"/>
    <property type="match status" value="1"/>
</dbReference>
<sequence>MFTSLSMLINPLCSVLSENNIIFRNFLGVNRQKILADFRLKPEIELLVMPMSSGARGLNLTAANNIIFLEPQMDISQIAQAIGRIDRIGQKKTMMVHHFVVYGSIEEQIHYKYSKNQDKDWTVQSIVHLL</sequence>
<dbReference type="Proteomes" id="UP000280834">
    <property type="component" value="Unassembled WGS sequence"/>
</dbReference>
<organism evidence="3 4">
    <name type="scientific">Brugia timori</name>
    <dbReference type="NCBI Taxonomy" id="42155"/>
    <lineage>
        <taxon>Eukaryota</taxon>
        <taxon>Metazoa</taxon>
        <taxon>Ecdysozoa</taxon>
        <taxon>Nematoda</taxon>
        <taxon>Chromadorea</taxon>
        <taxon>Rhabditida</taxon>
        <taxon>Spirurina</taxon>
        <taxon>Spiruromorpha</taxon>
        <taxon>Filarioidea</taxon>
        <taxon>Onchocercidae</taxon>
        <taxon>Brugia</taxon>
    </lineage>
</organism>
<keyword evidence="1" id="KW-0378">Hydrolase</keyword>
<protein>
    <recommendedName>
        <fullName evidence="2">Helicase C-terminal domain-containing protein</fullName>
    </recommendedName>
</protein>
<evidence type="ECO:0000313" key="3">
    <source>
        <dbReference type="EMBL" id="VDO55097.1"/>
    </source>
</evidence>
<proteinExistence type="predicted"/>
<dbReference type="Pfam" id="PF00271">
    <property type="entry name" value="Helicase_C"/>
    <property type="match status" value="1"/>
</dbReference>
<dbReference type="InterPro" id="IPR001650">
    <property type="entry name" value="Helicase_C-like"/>
</dbReference>
<dbReference type="InterPro" id="IPR052583">
    <property type="entry name" value="ATP-helicase/E3_Ub-Ligase"/>
</dbReference>
<dbReference type="GO" id="GO:0000209">
    <property type="term" value="P:protein polyubiquitination"/>
    <property type="evidence" value="ECO:0007669"/>
    <property type="project" value="TreeGrafter"/>
</dbReference>
<feature type="non-terminal residue" evidence="3">
    <location>
        <position position="130"/>
    </location>
</feature>
<gene>
    <name evidence="3" type="ORF">BTMF_LOCUS15648</name>
</gene>
<dbReference type="GO" id="GO:0006974">
    <property type="term" value="P:DNA damage response"/>
    <property type="evidence" value="ECO:0007669"/>
    <property type="project" value="TreeGrafter"/>
</dbReference>
<dbReference type="GO" id="GO:0061630">
    <property type="term" value="F:ubiquitin protein ligase activity"/>
    <property type="evidence" value="ECO:0007669"/>
    <property type="project" value="TreeGrafter"/>
</dbReference>
<dbReference type="InterPro" id="IPR049730">
    <property type="entry name" value="SNF2/RAD54-like_C"/>
</dbReference>
<evidence type="ECO:0000256" key="1">
    <source>
        <dbReference type="ARBA" id="ARBA00022801"/>
    </source>
</evidence>
<accession>A0A3P7X6Y4</accession>
<dbReference type="Gene3D" id="3.40.50.300">
    <property type="entry name" value="P-loop containing nucleotide triphosphate hydrolases"/>
    <property type="match status" value="1"/>
</dbReference>
<evidence type="ECO:0000313" key="4">
    <source>
        <dbReference type="Proteomes" id="UP000280834"/>
    </source>
</evidence>
<dbReference type="GO" id="GO:0016787">
    <property type="term" value="F:hydrolase activity"/>
    <property type="evidence" value="ECO:0007669"/>
    <property type="project" value="UniProtKB-KW"/>
</dbReference>
<dbReference type="CDD" id="cd18793">
    <property type="entry name" value="SF2_C_SNF"/>
    <property type="match status" value="1"/>
</dbReference>
<dbReference type="AlphaFoldDB" id="A0A3P7X6Y4"/>
<dbReference type="EMBL" id="UZAG01022901">
    <property type="protein sequence ID" value="VDO55097.1"/>
    <property type="molecule type" value="Genomic_DNA"/>
</dbReference>
<reference evidence="3 4" key="1">
    <citation type="submission" date="2018-11" db="EMBL/GenBank/DDBJ databases">
        <authorList>
            <consortium name="Pathogen Informatics"/>
        </authorList>
    </citation>
    <scope>NUCLEOTIDE SEQUENCE [LARGE SCALE GENOMIC DNA]</scope>
</reference>
<dbReference type="PANTHER" id="PTHR45865">
    <property type="entry name" value="E3 UBIQUITIN-PROTEIN LIGASE SHPRH FAMILY MEMBER"/>
    <property type="match status" value="1"/>
</dbReference>
<dbReference type="GO" id="GO:0005634">
    <property type="term" value="C:nucleus"/>
    <property type="evidence" value="ECO:0007669"/>
    <property type="project" value="TreeGrafter"/>
</dbReference>
<evidence type="ECO:0000259" key="2">
    <source>
        <dbReference type="Pfam" id="PF00271"/>
    </source>
</evidence>
<feature type="domain" description="Helicase C-terminal" evidence="2">
    <location>
        <begin position="30"/>
        <end position="89"/>
    </location>
</feature>